<accession>A0ABS4WV73</accession>
<evidence type="ECO:0000313" key="4">
    <source>
        <dbReference type="Proteomes" id="UP001519290"/>
    </source>
</evidence>
<dbReference type="RefSeq" id="WP_209897737.1">
    <property type="nucleotide sequence ID" value="NZ_BAAAJW010000016.1"/>
</dbReference>
<comment type="caution">
    <text evidence="3">The sequence shown here is derived from an EMBL/GenBank/DDBJ whole genome shotgun (WGS) entry which is preliminary data.</text>
</comment>
<protein>
    <recommendedName>
        <fullName evidence="5">PH domain-containing protein</fullName>
    </recommendedName>
</protein>
<feature type="region of interest" description="Disordered" evidence="1">
    <location>
        <begin position="209"/>
        <end position="233"/>
    </location>
</feature>
<reference evidence="3 4" key="1">
    <citation type="submission" date="2021-03" db="EMBL/GenBank/DDBJ databases">
        <title>Sequencing the genomes of 1000 actinobacteria strains.</title>
        <authorList>
            <person name="Klenk H.-P."/>
        </authorList>
    </citation>
    <scope>NUCLEOTIDE SEQUENCE [LARGE SCALE GENOMIC DNA]</scope>
    <source>
        <strain evidence="3 4">DSM 14566</strain>
    </source>
</reference>
<keyword evidence="2" id="KW-0472">Membrane</keyword>
<evidence type="ECO:0000256" key="2">
    <source>
        <dbReference type="SAM" id="Phobius"/>
    </source>
</evidence>
<sequence length="233" mass="24511">MSLHGFLRRNGGEIGRPLTIYRNGYGAGTVIGAVVLWIACSVLFLLHPDLGPVQKALAVVILAVVVVAALLLMAGEVLVVAERGLALGTSNLGRSPFVVRYDQITVGSVVPVHRSRLYARTTGRYGMTSTVRNSAWINQGIYFVGPSARDARRTGAVRGALSTSSGGSIDGRHFWFAGTGSTPPEQVTAQIAQAAGTIGLQQFARATAAAPPRELTGKRADAARLLPGFPAHR</sequence>
<feature type="transmembrane region" description="Helical" evidence="2">
    <location>
        <begin position="25"/>
        <end position="46"/>
    </location>
</feature>
<organism evidence="3 4">
    <name type="scientific">Brachybacterium sacelli</name>
    <dbReference type="NCBI Taxonomy" id="173364"/>
    <lineage>
        <taxon>Bacteria</taxon>
        <taxon>Bacillati</taxon>
        <taxon>Actinomycetota</taxon>
        <taxon>Actinomycetes</taxon>
        <taxon>Micrococcales</taxon>
        <taxon>Dermabacteraceae</taxon>
        <taxon>Brachybacterium</taxon>
    </lineage>
</organism>
<proteinExistence type="predicted"/>
<gene>
    <name evidence="3" type="ORF">JOF43_000063</name>
</gene>
<evidence type="ECO:0000313" key="3">
    <source>
        <dbReference type="EMBL" id="MBP2380106.1"/>
    </source>
</evidence>
<dbReference type="Proteomes" id="UP001519290">
    <property type="component" value="Unassembled WGS sequence"/>
</dbReference>
<keyword evidence="4" id="KW-1185">Reference proteome</keyword>
<keyword evidence="2" id="KW-0812">Transmembrane</keyword>
<dbReference type="EMBL" id="JAGIOD010000001">
    <property type="protein sequence ID" value="MBP2380106.1"/>
    <property type="molecule type" value="Genomic_DNA"/>
</dbReference>
<evidence type="ECO:0008006" key="5">
    <source>
        <dbReference type="Google" id="ProtNLM"/>
    </source>
</evidence>
<evidence type="ECO:0000256" key="1">
    <source>
        <dbReference type="SAM" id="MobiDB-lite"/>
    </source>
</evidence>
<name>A0ABS4WV73_9MICO</name>
<feature type="transmembrane region" description="Helical" evidence="2">
    <location>
        <begin position="58"/>
        <end position="81"/>
    </location>
</feature>
<keyword evidence="2" id="KW-1133">Transmembrane helix</keyword>